<keyword evidence="1" id="KW-0812">Transmembrane</keyword>
<feature type="transmembrane region" description="Helical" evidence="1">
    <location>
        <begin position="99"/>
        <end position="119"/>
    </location>
</feature>
<keyword evidence="4" id="KW-1185">Reference proteome</keyword>
<feature type="domain" description="DUF4395" evidence="2">
    <location>
        <begin position="21"/>
        <end position="154"/>
    </location>
</feature>
<evidence type="ECO:0000313" key="3">
    <source>
        <dbReference type="EMBL" id="TFC83984.1"/>
    </source>
</evidence>
<dbReference type="OrthoDB" id="9783675at2"/>
<dbReference type="AlphaFoldDB" id="A0A4R8XX34"/>
<evidence type="ECO:0000313" key="4">
    <source>
        <dbReference type="Proteomes" id="UP000298433"/>
    </source>
</evidence>
<dbReference type="EMBL" id="SOGN01000008">
    <property type="protein sequence ID" value="TFC83984.1"/>
    <property type="molecule type" value="Genomic_DNA"/>
</dbReference>
<evidence type="ECO:0000256" key="1">
    <source>
        <dbReference type="SAM" id="Phobius"/>
    </source>
</evidence>
<evidence type="ECO:0000259" key="2">
    <source>
        <dbReference type="Pfam" id="PF14340"/>
    </source>
</evidence>
<dbReference type="Pfam" id="PF14340">
    <property type="entry name" value="DUF4395"/>
    <property type="match status" value="1"/>
</dbReference>
<accession>A0A4R8XX34</accession>
<comment type="caution">
    <text evidence="3">The sequence shown here is derived from an EMBL/GenBank/DDBJ whole genome shotgun (WGS) entry which is preliminary data.</text>
</comment>
<reference evidence="3 4" key="1">
    <citation type="submission" date="2019-03" db="EMBL/GenBank/DDBJ databases">
        <title>Genomics of glacier-inhabiting Cryobacterium strains.</title>
        <authorList>
            <person name="Liu Q."/>
            <person name="Xin Y.-H."/>
        </authorList>
    </citation>
    <scope>NUCLEOTIDE SEQUENCE [LARGE SCALE GENOMIC DNA]</scope>
    <source>
        <strain evidence="3 4">TMT2-48-2</strain>
    </source>
</reference>
<gene>
    <name evidence="3" type="ORF">E3T23_01660</name>
</gene>
<sequence length="189" mass="20493">MTTQDPPVIGEFVDGIDIPVVNERAVRASAGLLFLGGIIAFMVAALTDDFRPLRMFGAIFMFDMTFRLFVGTKYTPSLIVGSLLVRAQRPEWVGASQKKLAWSFGLVMAFISCAVMGFLNVGDGLTLALCSLCLSLLFIESAFGICLGCELQRAFAKQKPQLCAGDTCTYVPPKRGERHSALPDSQKSV</sequence>
<organism evidence="3 4">
    <name type="scientific">Cryobacterium cheniae</name>
    <dbReference type="NCBI Taxonomy" id="1259262"/>
    <lineage>
        <taxon>Bacteria</taxon>
        <taxon>Bacillati</taxon>
        <taxon>Actinomycetota</taxon>
        <taxon>Actinomycetes</taxon>
        <taxon>Micrococcales</taxon>
        <taxon>Microbacteriaceae</taxon>
        <taxon>Cryobacterium</taxon>
    </lineage>
</organism>
<proteinExistence type="predicted"/>
<name>A0A4R8XX34_9MICO</name>
<feature type="transmembrane region" description="Helical" evidence="1">
    <location>
        <begin position="28"/>
        <end position="46"/>
    </location>
</feature>
<dbReference type="InterPro" id="IPR025508">
    <property type="entry name" value="DUF4395"/>
</dbReference>
<dbReference type="RefSeq" id="WP_134368670.1">
    <property type="nucleotide sequence ID" value="NZ_SOGN01000008.1"/>
</dbReference>
<dbReference type="Proteomes" id="UP000298433">
    <property type="component" value="Unassembled WGS sequence"/>
</dbReference>
<feature type="transmembrane region" description="Helical" evidence="1">
    <location>
        <begin position="125"/>
        <end position="149"/>
    </location>
</feature>
<feature type="transmembrane region" description="Helical" evidence="1">
    <location>
        <begin position="66"/>
        <end position="87"/>
    </location>
</feature>
<keyword evidence="1" id="KW-0472">Membrane</keyword>
<protein>
    <submittedName>
        <fullName evidence="3">DUF4395 domain-containing protein</fullName>
    </submittedName>
</protein>
<keyword evidence="1" id="KW-1133">Transmembrane helix</keyword>